<name>A0AAI8Z2U6_9PEZI</name>
<proteinExistence type="predicted"/>
<gene>
    <name evidence="1" type="ORF">LECACI_7A006614</name>
</gene>
<reference evidence="1" key="1">
    <citation type="submission" date="2023-11" db="EMBL/GenBank/DDBJ databases">
        <authorList>
            <person name="Alioto T."/>
            <person name="Alioto T."/>
            <person name="Gomez Garrido J."/>
        </authorList>
    </citation>
    <scope>NUCLEOTIDE SEQUENCE</scope>
</reference>
<comment type="caution">
    <text evidence="1">The sequence shown here is derived from an EMBL/GenBank/DDBJ whole genome shotgun (WGS) entry which is preliminary data.</text>
</comment>
<dbReference type="AlphaFoldDB" id="A0AAI8Z2U6"/>
<evidence type="ECO:0000313" key="2">
    <source>
        <dbReference type="Proteomes" id="UP001296104"/>
    </source>
</evidence>
<accession>A0AAI8Z2U6</accession>
<dbReference type="EMBL" id="CAVMBE010000048">
    <property type="protein sequence ID" value="CAK4031456.1"/>
    <property type="molecule type" value="Genomic_DNA"/>
</dbReference>
<protein>
    <submittedName>
        <fullName evidence="1">Uncharacterized protein</fullName>
    </submittedName>
</protein>
<organism evidence="1 2">
    <name type="scientific">Lecanosticta acicola</name>
    <dbReference type="NCBI Taxonomy" id="111012"/>
    <lineage>
        <taxon>Eukaryota</taxon>
        <taxon>Fungi</taxon>
        <taxon>Dikarya</taxon>
        <taxon>Ascomycota</taxon>
        <taxon>Pezizomycotina</taxon>
        <taxon>Dothideomycetes</taxon>
        <taxon>Dothideomycetidae</taxon>
        <taxon>Mycosphaerellales</taxon>
        <taxon>Mycosphaerellaceae</taxon>
        <taxon>Lecanosticta</taxon>
    </lineage>
</organism>
<evidence type="ECO:0000313" key="1">
    <source>
        <dbReference type="EMBL" id="CAK4031456.1"/>
    </source>
</evidence>
<sequence>MERLRAALQNPDASSVEQCEAVGPSIDALEVDVDAPRTAKRKLGEGDTLAATAVLKKTVNGLSKSNAQLQADIRQSQSAIALLEKKYDDECKKRQSCDSGAAEALAHHAREKTIWDQTKQQLEHGQTLHRERQQEHDALKLQYDLIQRQLSDKETAALELQLQWDNEKLLKDQLLQQYNAEKRLSKEGQEQFENDKILHGQTLQRYTYDIKQLRETYHDRDNECNRLKIDIGAERDLRQRYREQCEDLKGEIARLRMLLPDMRDTEIRSPDQNRERARVFDSRTDLIPQSSSDGHPMAMMSGAGSHTEEDVARSTKAAALGALSLPCRVIQEISTEHGLVLGGEPPQEVIDLARVVLATAQKRYPDFSPGRLLDKCKSPHRCAYSSVLRSNCFWTETNPMAYACRTCFCSRRLCFRWLQDKKTFVILPLPHPYKGYIGDSRPSDEERNAIWSQEASRGKNVLT</sequence>
<keyword evidence="2" id="KW-1185">Reference proteome</keyword>
<dbReference type="Proteomes" id="UP001296104">
    <property type="component" value="Unassembled WGS sequence"/>
</dbReference>